<comment type="caution">
    <text evidence="1">The sequence shown here is derived from an EMBL/GenBank/DDBJ whole genome shotgun (WGS) entry which is preliminary data.</text>
</comment>
<evidence type="ECO:0000313" key="1">
    <source>
        <dbReference type="EMBL" id="POM79289.1"/>
    </source>
</evidence>
<protein>
    <submittedName>
        <fullName evidence="1">Uncharacterized protein</fullName>
    </submittedName>
</protein>
<dbReference type="EMBL" id="NCKW01001816">
    <property type="protein sequence ID" value="POM79289.1"/>
    <property type="molecule type" value="Genomic_DNA"/>
</dbReference>
<dbReference type="Proteomes" id="UP000237271">
    <property type="component" value="Unassembled WGS sequence"/>
</dbReference>
<name>A0A2P4YNF1_9STRA</name>
<accession>A0A2P4YNF1</accession>
<reference evidence="1 2" key="1">
    <citation type="journal article" date="2017" name="Genome Biol. Evol.">
        <title>Phytophthora megakarya and P. palmivora, closely related causal agents of cacao black pod rot, underwent increases in genome sizes and gene numbers by different mechanisms.</title>
        <authorList>
            <person name="Ali S.S."/>
            <person name="Shao J."/>
            <person name="Lary D.J."/>
            <person name="Kronmiller B."/>
            <person name="Shen D."/>
            <person name="Strem M.D."/>
            <person name="Amoako-Attah I."/>
            <person name="Akrofi A.Y."/>
            <person name="Begoude B.A."/>
            <person name="Ten Hoopen G.M."/>
            <person name="Coulibaly K."/>
            <person name="Kebe B.I."/>
            <person name="Melnick R.L."/>
            <person name="Guiltinan M.J."/>
            <person name="Tyler B.M."/>
            <person name="Meinhardt L.W."/>
            <person name="Bailey B.A."/>
        </authorList>
    </citation>
    <scope>NUCLEOTIDE SEQUENCE [LARGE SCALE GENOMIC DNA]</scope>
    <source>
        <strain evidence="2">sbr112.9</strain>
    </source>
</reference>
<gene>
    <name evidence="1" type="ORF">PHPALM_3077</name>
</gene>
<dbReference type="AlphaFoldDB" id="A0A2P4YNF1"/>
<evidence type="ECO:0000313" key="2">
    <source>
        <dbReference type="Proteomes" id="UP000237271"/>
    </source>
</evidence>
<sequence length="136" mass="15405">MSGDNSDSASDFLASSDEESNSINQLLPRRIDVLDGSDYKFAYNYGEIANAIRIYQWQLHADCPKFLLLSKRLDETSRPQFALEQTAEHGKVSSVEFSRRGIHGLLFTEVEDILTGQNRENAEKSFLSNIQMTLIK</sequence>
<keyword evidence="2" id="KW-1185">Reference proteome</keyword>
<proteinExistence type="predicted"/>
<organism evidence="1 2">
    <name type="scientific">Phytophthora palmivora</name>
    <dbReference type="NCBI Taxonomy" id="4796"/>
    <lineage>
        <taxon>Eukaryota</taxon>
        <taxon>Sar</taxon>
        <taxon>Stramenopiles</taxon>
        <taxon>Oomycota</taxon>
        <taxon>Peronosporomycetes</taxon>
        <taxon>Peronosporales</taxon>
        <taxon>Peronosporaceae</taxon>
        <taxon>Phytophthora</taxon>
    </lineage>
</organism>